<dbReference type="GO" id="GO:0006915">
    <property type="term" value="P:apoptotic process"/>
    <property type="evidence" value="ECO:0007669"/>
    <property type="project" value="UniProtKB-KW"/>
</dbReference>
<keyword evidence="3" id="KW-1017">Isopeptide bond</keyword>
<dbReference type="SUPFAM" id="SSF57850">
    <property type="entry name" value="RING/U-box"/>
    <property type="match status" value="1"/>
</dbReference>
<name>A0AAN8KJL7_PATCE</name>
<dbReference type="PANTHER" id="PTHR10131">
    <property type="entry name" value="TNF RECEPTOR ASSOCIATED FACTOR"/>
    <property type="match status" value="1"/>
</dbReference>
<evidence type="ECO:0000259" key="12">
    <source>
        <dbReference type="PROSITE" id="PS50089"/>
    </source>
</evidence>
<dbReference type="PROSITE" id="PS50144">
    <property type="entry name" value="MATH"/>
    <property type="match status" value="1"/>
</dbReference>
<dbReference type="Pfam" id="PF02176">
    <property type="entry name" value="zf-TRAF"/>
    <property type="match status" value="1"/>
</dbReference>
<feature type="domain" description="MATH" evidence="13">
    <location>
        <begin position="396"/>
        <end position="542"/>
    </location>
</feature>
<dbReference type="GO" id="GO:0007165">
    <property type="term" value="P:signal transduction"/>
    <property type="evidence" value="ECO:0007669"/>
    <property type="project" value="InterPro"/>
</dbReference>
<dbReference type="GO" id="GO:0042981">
    <property type="term" value="P:regulation of apoptotic process"/>
    <property type="evidence" value="ECO:0007669"/>
    <property type="project" value="InterPro"/>
</dbReference>
<evidence type="ECO:0008006" key="17">
    <source>
        <dbReference type="Google" id="ProtNLM"/>
    </source>
</evidence>
<dbReference type="EMBL" id="JAZGQO010000001">
    <property type="protein sequence ID" value="KAK6194837.1"/>
    <property type="molecule type" value="Genomic_DNA"/>
</dbReference>
<feature type="zinc finger region" description="TRAF-type" evidence="11">
    <location>
        <begin position="122"/>
        <end position="167"/>
    </location>
</feature>
<keyword evidence="4" id="KW-0053">Apoptosis</keyword>
<dbReference type="Pfam" id="PF21355">
    <property type="entry name" value="TRAF-mep_MATH"/>
    <property type="match status" value="1"/>
</dbReference>
<keyword evidence="7 11" id="KW-0863">Zinc-finger</keyword>
<dbReference type="InterPro" id="IPR001841">
    <property type="entry name" value="Znf_RING"/>
</dbReference>
<dbReference type="InterPro" id="IPR008974">
    <property type="entry name" value="TRAF-like"/>
</dbReference>
<evidence type="ECO:0000256" key="1">
    <source>
        <dbReference type="ARBA" id="ARBA00004496"/>
    </source>
</evidence>
<dbReference type="Gene3D" id="1.20.5.170">
    <property type="match status" value="1"/>
</dbReference>
<proteinExistence type="predicted"/>
<keyword evidence="2" id="KW-0963">Cytoplasm</keyword>
<dbReference type="FunFam" id="3.30.40.10:FF:000189">
    <property type="entry name" value="TNF receptor-associated factor"/>
    <property type="match status" value="1"/>
</dbReference>
<keyword evidence="9" id="KW-0832">Ubl conjugation</keyword>
<keyword evidence="16" id="KW-1185">Reference proteome</keyword>
<dbReference type="GO" id="GO:0043122">
    <property type="term" value="P:regulation of canonical NF-kappaB signal transduction"/>
    <property type="evidence" value="ECO:0007669"/>
    <property type="project" value="TreeGrafter"/>
</dbReference>
<evidence type="ECO:0000256" key="7">
    <source>
        <dbReference type="ARBA" id="ARBA00022771"/>
    </source>
</evidence>
<evidence type="ECO:0000256" key="2">
    <source>
        <dbReference type="ARBA" id="ARBA00022490"/>
    </source>
</evidence>
<protein>
    <recommendedName>
        <fullName evidence="17">TNF receptor-associated factor</fullName>
    </recommendedName>
</protein>
<dbReference type="InterPro" id="IPR049440">
    <property type="entry name" value="TRAF3/5_RING"/>
</dbReference>
<dbReference type="InterPro" id="IPR002083">
    <property type="entry name" value="MATH/TRAF_dom"/>
</dbReference>
<accession>A0AAN8KJL7</accession>
<evidence type="ECO:0000259" key="13">
    <source>
        <dbReference type="PROSITE" id="PS50144"/>
    </source>
</evidence>
<comment type="subcellular location">
    <subcellularLocation>
        <location evidence="1">Cytoplasm</location>
    </subcellularLocation>
</comment>
<feature type="domain" description="TRAF-type" evidence="14">
    <location>
        <begin position="122"/>
        <end position="167"/>
    </location>
</feature>
<dbReference type="Proteomes" id="UP001347796">
    <property type="component" value="Unassembled WGS sequence"/>
</dbReference>
<dbReference type="PIRSF" id="PIRSF015614">
    <property type="entry name" value="TRAF"/>
    <property type="match status" value="1"/>
</dbReference>
<dbReference type="Gene3D" id="2.60.210.10">
    <property type="entry name" value="Apoptosis, Tumor Necrosis Factor Receptor Associated Protein 2, Chain A"/>
    <property type="match status" value="1"/>
</dbReference>
<feature type="zinc finger region" description="TRAF-type" evidence="11">
    <location>
        <begin position="175"/>
        <end position="227"/>
    </location>
</feature>
<dbReference type="PANTHER" id="PTHR10131:SF138">
    <property type="entry name" value="RE66324P"/>
    <property type="match status" value="1"/>
</dbReference>
<keyword evidence="6" id="KW-0677">Repeat</keyword>
<dbReference type="SMART" id="SM00061">
    <property type="entry name" value="MATH"/>
    <property type="match status" value="1"/>
</dbReference>
<evidence type="ECO:0000256" key="8">
    <source>
        <dbReference type="ARBA" id="ARBA00022833"/>
    </source>
</evidence>
<evidence type="ECO:0000256" key="4">
    <source>
        <dbReference type="ARBA" id="ARBA00022703"/>
    </source>
</evidence>
<dbReference type="GO" id="GO:0005164">
    <property type="term" value="F:tumor necrosis factor receptor binding"/>
    <property type="evidence" value="ECO:0007669"/>
    <property type="project" value="TreeGrafter"/>
</dbReference>
<evidence type="ECO:0000259" key="14">
    <source>
        <dbReference type="PROSITE" id="PS50145"/>
    </source>
</evidence>
<keyword evidence="10" id="KW-0175">Coiled coil</keyword>
<evidence type="ECO:0000256" key="5">
    <source>
        <dbReference type="ARBA" id="ARBA00022723"/>
    </source>
</evidence>
<organism evidence="15 16">
    <name type="scientific">Patella caerulea</name>
    <name type="common">Rayed Mediterranean limpet</name>
    <dbReference type="NCBI Taxonomy" id="87958"/>
    <lineage>
        <taxon>Eukaryota</taxon>
        <taxon>Metazoa</taxon>
        <taxon>Spiralia</taxon>
        <taxon>Lophotrochozoa</taxon>
        <taxon>Mollusca</taxon>
        <taxon>Gastropoda</taxon>
        <taxon>Patellogastropoda</taxon>
        <taxon>Patelloidea</taxon>
        <taxon>Patellidae</taxon>
        <taxon>Patella</taxon>
    </lineage>
</organism>
<dbReference type="InterPro" id="IPR012227">
    <property type="entry name" value="TNF_rcpt-assoc_TRAF_met"/>
</dbReference>
<dbReference type="AlphaFoldDB" id="A0AAN8KJL7"/>
<feature type="domain" description="TRAF-type" evidence="14">
    <location>
        <begin position="175"/>
        <end position="227"/>
    </location>
</feature>
<feature type="domain" description="RING-type" evidence="12">
    <location>
        <begin position="30"/>
        <end position="70"/>
    </location>
</feature>
<dbReference type="Pfam" id="PF21363">
    <property type="entry name" value="TRAF3_RING"/>
    <property type="match status" value="1"/>
</dbReference>
<dbReference type="SUPFAM" id="SSF49599">
    <property type="entry name" value="TRAF domain-like"/>
    <property type="match status" value="3"/>
</dbReference>
<comment type="caution">
    <text evidence="15">The sequence shown here is derived from an EMBL/GenBank/DDBJ whole genome shotgun (WGS) entry which is preliminary data.</text>
</comment>
<evidence type="ECO:0000313" key="16">
    <source>
        <dbReference type="Proteomes" id="UP001347796"/>
    </source>
</evidence>
<dbReference type="PROSITE" id="PS50145">
    <property type="entry name" value="ZF_TRAF"/>
    <property type="match status" value="2"/>
</dbReference>
<dbReference type="PROSITE" id="PS50089">
    <property type="entry name" value="ZF_RING_2"/>
    <property type="match status" value="1"/>
</dbReference>
<keyword evidence="5 11" id="KW-0479">Metal-binding</keyword>
<dbReference type="Gene3D" id="3.30.40.10">
    <property type="entry name" value="Zinc/RING finger domain, C3HC4 (zinc finger)"/>
    <property type="match status" value="3"/>
</dbReference>
<evidence type="ECO:0000256" key="11">
    <source>
        <dbReference type="PROSITE-ProRule" id="PRU00207"/>
    </source>
</evidence>
<evidence type="ECO:0000256" key="9">
    <source>
        <dbReference type="ARBA" id="ARBA00022843"/>
    </source>
</evidence>
<dbReference type="GO" id="GO:0005737">
    <property type="term" value="C:cytoplasm"/>
    <property type="evidence" value="ECO:0007669"/>
    <property type="project" value="UniProtKB-SubCell"/>
</dbReference>
<dbReference type="GO" id="GO:0008270">
    <property type="term" value="F:zinc ion binding"/>
    <property type="evidence" value="ECO:0007669"/>
    <property type="project" value="UniProtKB-KW"/>
</dbReference>
<dbReference type="InterPro" id="IPR013083">
    <property type="entry name" value="Znf_RING/FYVE/PHD"/>
</dbReference>
<evidence type="ECO:0000256" key="3">
    <source>
        <dbReference type="ARBA" id="ARBA00022499"/>
    </source>
</evidence>
<evidence type="ECO:0000256" key="10">
    <source>
        <dbReference type="ARBA" id="ARBA00023054"/>
    </source>
</evidence>
<dbReference type="InterPro" id="IPR001293">
    <property type="entry name" value="Znf_TRAF"/>
</dbReference>
<sequence length="561" mass="63520">MAASKAPQPSVEGYNLEIFNSKKPDEKFLCNKCELILREPVQSPCGHRYCQSCFKALCGHTDSQITCQACVKEDAVDLDISYLHKDKMYPDMAIKREMGKIQCKCINQGCNWTGVFKNYMKHEINCEFRGITCKACGKNIPESKMEDHLKSSCPKRKVQCENCNAEILFSDMKEHKKTCPKASITCEACNKKMLREQIVKHTNDECPKRIAPCPAGCSDLIRYDQLQTHIQKNVPLHLKFTLEATQQLARKIDERIGELAAPASATLNTEIARLSERIAVLERGGANTNGAAGASGGSFLGDDIGAASRIAATELRVNAFEPIMGVLHKEIEKCNSTIEIVENKMSQESQHRDQYLRKVDELDLRMRNMEKAQEVKDRLSAQNDLRFQSMEFARYDGVLIWKISDFKQKRQDALTGKVTSTYSPTFYTGHVGYKMCARLYPNGDGMGKGTHISLFFVLMRGNYDNLLSWPFKEKVTLMMIDQNFKEHIVDTFRPDPQSSSFRKPQSEMNIASGCPLFLPLSRLQDPQYAYVKDDVMFVKISVEQENDSPLDLKTNNFVSPP</sequence>
<dbReference type="InterPro" id="IPR049342">
    <property type="entry name" value="TRAF1-6_MATH_dom"/>
</dbReference>
<dbReference type="GO" id="GO:0009898">
    <property type="term" value="C:cytoplasmic side of plasma membrane"/>
    <property type="evidence" value="ECO:0007669"/>
    <property type="project" value="TreeGrafter"/>
</dbReference>
<evidence type="ECO:0000313" key="15">
    <source>
        <dbReference type="EMBL" id="KAK6194837.1"/>
    </source>
</evidence>
<keyword evidence="8 11" id="KW-0862">Zinc</keyword>
<reference evidence="15 16" key="1">
    <citation type="submission" date="2024-01" db="EMBL/GenBank/DDBJ databases">
        <title>The genome of the rayed Mediterranean limpet Patella caerulea (Linnaeus, 1758).</title>
        <authorList>
            <person name="Anh-Thu Weber A."/>
            <person name="Halstead-Nussloch G."/>
        </authorList>
    </citation>
    <scope>NUCLEOTIDE SEQUENCE [LARGE SCALE GENOMIC DNA]</scope>
    <source>
        <strain evidence="15">AATW-2023a</strain>
        <tissue evidence="15">Whole specimen</tissue>
    </source>
</reference>
<evidence type="ECO:0000256" key="6">
    <source>
        <dbReference type="ARBA" id="ARBA00022737"/>
    </source>
</evidence>
<gene>
    <name evidence="15" type="ORF">SNE40_000379</name>
</gene>
<dbReference type="FunFam" id="2.60.210.10:FF:000001">
    <property type="entry name" value="TNF receptor-associated factor"/>
    <property type="match status" value="1"/>
</dbReference>